<dbReference type="OrthoDB" id="3572933at2"/>
<dbReference type="Pfam" id="PF02653">
    <property type="entry name" value="BPD_transp_2"/>
    <property type="match status" value="1"/>
</dbReference>
<comment type="similarity">
    <text evidence="8">Belongs to the binding-protein-dependent transport system permease family. LivHM subfamily.</text>
</comment>
<keyword evidence="11" id="KW-1185">Reference proteome</keyword>
<keyword evidence="7 9" id="KW-0472">Membrane</keyword>
<feature type="transmembrane region" description="Helical" evidence="9">
    <location>
        <begin position="57"/>
        <end position="85"/>
    </location>
</feature>
<keyword evidence="3" id="KW-1003">Cell membrane</keyword>
<comment type="caution">
    <text evidence="10">The sequence shown here is derived from an EMBL/GenBank/DDBJ whole genome shotgun (WGS) entry which is preliminary data.</text>
</comment>
<gene>
    <name evidence="10" type="ORF">FHX40_3754</name>
</gene>
<dbReference type="GO" id="GO:0006865">
    <property type="term" value="P:amino acid transport"/>
    <property type="evidence" value="ECO:0007669"/>
    <property type="project" value="UniProtKB-KW"/>
</dbReference>
<protein>
    <submittedName>
        <fullName evidence="10">Branched-chain amino acid transport system permease protein</fullName>
    </submittedName>
</protein>
<keyword evidence="4 9" id="KW-0812">Transmembrane</keyword>
<reference evidence="10 11" key="1">
    <citation type="submission" date="2019-06" db="EMBL/GenBank/DDBJ databases">
        <title>Sequencing the genomes of 1000 actinobacteria strains.</title>
        <authorList>
            <person name="Klenk H.-P."/>
        </authorList>
    </citation>
    <scope>NUCLEOTIDE SEQUENCE [LARGE SCALE GENOMIC DNA]</scope>
    <source>
        <strain evidence="10 11">DSM 43186</strain>
    </source>
</reference>
<feature type="transmembrane region" description="Helical" evidence="9">
    <location>
        <begin position="12"/>
        <end position="37"/>
    </location>
</feature>
<evidence type="ECO:0000256" key="8">
    <source>
        <dbReference type="ARBA" id="ARBA00037998"/>
    </source>
</evidence>
<dbReference type="InterPro" id="IPR052157">
    <property type="entry name" value="BCAA_transport_permease"/>
</dbReference>
<evidence type="ECO:0000313" key="10">
    <source>
        <dbReference type="EMBL" id="TQM77002.1"/>
    </source>
</evidence>
<dbReference type="GO" id="GO:0022857">
    <property type="term" value="F:transmembrane transporter activity"/>
    <property type="evidence" value="ECO:0007669"/>
    <property type="project" value="InterPro"/>
</dbReference>
<dbReference type="EMBL" id="VFPQ01000001">
    <property type="protein sequence ID" value="TQM77002.1"/>
    <property type="molecule type" value="Genomic_DNA"/>
</dbReference>
<comment type="subcellular location">
    <subcellularLocation>
        <location evidence="1">Cell membrane</location>
        <topology evidence="1">Multi-pass membrane protein</topology>
    </subcellularLocation>
</comment>
<keyword evidence="2" id="KW-0813">Transport</keyword>
<keyword evidence="5" id="KW-0029">Amino-acid transport</keyword>
<feature type="transmembrane region" description="Helical" evidence="9">
    <location>
        <begin position="271"/>
        <end position="294"/>
    </location>
</feature>
<organism evidence="10 11">
    <name type="scientific">Thermopolyspora flexuosa</name>
    <dbReference type="NCBI Taxonomy" id="103836"/>
    <lineage>
        <taxon>Bacteria</taxon>
        <taxon>Bacillati</taxon>
        <taxon>Actinomycetota</taxon>
        <taxon>Actinomycetes</taxon>
        <taxon>Streptosporangiales</taxon>
        <taxon>Streptosporangiaceae</taxon>
        <taxon>Thermopolyspora</taxon>
    </lineage>
</organism>
<evidence type="ECO:0000313" key="11">
    <source>
        <dbReference type="Proteomes" id="UP000319213"/>
    </source>
</evidence>
<proteinExistence type="inferred from homology"/>
<dbReference type="Proteomes" id="UP000319213">
    <property type="component" value="Unassembled WGS sequence"/>
</dbReference>
<feature type="transmembrane region" description="Helical" evidence="9">
    <location>
        <begin position="235"/>
        <end position="265"/>
    </location>
</feature>
<dbReference type="CDD" id="cd06582">
    <property type="entry name" value="TM_PBP1_LivH_like"/>
    <property type="match status" value="1"/>
</dbReference>
<evidence type="ECO:0000256" key="7">
    <source>
        <dbReference type="ARBA" id="ARBA00023136"/>
    </source>
</evidence>
<evidence type="ECO:0000256" key="6">
    <source>
        <dbReference type="ARBA" id="ARBA00022989"/>
    </source>
</evidence>
<dbReference type="RefSeq" id="WP_142260799.1">
    <property type="nucleotide sequence ID" value="NZ_BMPV01000009.1"/>
</dbReference>
<sequence>MYDTITNPAYLLQLVLSGLSIGSVYALFAVSFAIAWASTSHLNLAAGELGSLGVFTLGSLVAAGAGAHLALPLVLAGAAVLGAAVHRGLVRHVETKGVFPVVLLTLAIYLVVNAAVGLVWGTQPVPAPRLVPTGPDAQIVLLQGPPQAYLTYGDLASFAVLAIVVGALAAFLRGTRFGLAYRAVAANRESAALAGIPLPRMGALGWALSTVIATLAAVLLGLRNGTLDYTMMTPLLVFGLTAATVGGLESLTGAVVGGLALGLVVNLLPGLLRFVSGDMGLVIALVLVLAVLLLRPQGLFGRTRLERV</sequence>
<dbReference type="PANTHER" id="PTHR11795:SF451">
    <property type="entry name" value="ABC TRANSPORTER PERMEASE PROTEIN"/>
    <property type="match status" value="1"/>
</dbReference>
<evidence type="ECO:0000256" key="3">
    <source>
        <dbReference type="ARBA" id="ARBA00022475"/>
    </source>
</evidence>
<dbReference type="InterPro" id="IPR001851">
    <property type="entry name" value="ABC_transp_permease"/>
</dbReference>
<dbReference type="PANTHER" id="PTHR11795">
    <property type="entry name" value="BRANCHED-CHAIN AMINO ACID TRANSPORT SYSTEM PERMEASE PROTEIN LIVH"/>
    <property type="match status" value="1"/>
</dbReference>
<feature type="transmembrane region" description="Helical" evidence="9">
    <location>
        <begin position="97"/>
        <end position="120"/>
    </location>
</feature>
<feature type="transmembrane region" description="Helical" evidence="9">
    <location>
        <begin position="204"/>
        <end position="223"/>
    </location>
</feature>
<evidence type="ECO:0000256" key="5">
    <source>
        <dbReference type="ARBA" id="ARBA00022970"/>
    </source>
</evidence>
<evidence type="ECO:0000256" key="1">
    <source>
        <dbReference type="ARBA" id="ARBA00004651"/>
    </source>
</evidence>
<keyword evidence="6 9" id="KW-1133">Transmembrane helix</keyword>
<feature type="transmembrane region" description="Helical" evidence="9">
    <location>
        <begin position="179"/>
        <end position="198"/>
    </location>
</feature>
<feature type="transmembrane region" description="Helical" evidence="9">
    <location>
        <begin position="155"/>
        <end position="172"/>
    </location>
</feature>
<name>A0A543J2H9_9ACTN</name>
<accession>A0A543J2H9</accession>
<evidence type="ECO:0000256" key="9">
    <source>
        <dbReference type="SAM" id="Phobius"/>
    </source>
</evidence>
<dbReference type="AlphaFoldDB" id="A0A543J2H9"/>
<evidence type="ECO:0000256" key="4">
    <source>
        <dbReference type="ARBA" id="ARBA00022692"/>
    </source>
</evidence>
<dbReference type="GO" id="GO:0005886">
    <property type="term" value="C:plasma membrane"/>
    <property type="evidence" value="ECO:0007669"/>
    <property type="project" value="UniProtKB-SubCell"/>
</dbReference>
<evidence type="ECO:0000256" key="2">
    <source>
        <dbReference type="ARBA" id="ARBA00022448"/>
    </source>
</evidence>